<dbReference type="PANTHER" id="PTHR42901:SF1">
    <property type="entry name" value="ALCOHOL DEHYDROGENASE"/>
    <property type="match status" value="1"/>
</dbReference>
<organism evidence="4">
    <name type="scientific">Erythrolobus australicus</name>
    <dbReference type="NCBI Taxonomy" id="1077150"/>
    <lineage>
        <taxon>Eukaryota</taxon>
        <taxon>Rhodophyta</taxon>
        <taxon>Bangiophyceae</taxon>
        <taxon>Porphyridiales</taxon>
        <taxon>Porphyridiaceae</taxon>
        <taxon>Erythrolobus</taxon>
    </lineage>
</organism>
<evidence type="ECO:0000256" key="1">
    <source>
        <dbReference type="ARBA" id="ARBA00006484"/>
    </source>
</evidence>
<dbReference type="FunFam" id="3.40.50.720:FF:000047">
    <property type="entry name" value="NADP-dependent L-serine/L-allo-threonine dehydrogenase"/>
    <property type="match status" value="1"/>
</dbReference>
<evidence type="ECO:0000256" key="2">
    <source>
        <dbReference type="ARBA" id="ARBA00023002"/>
    </source>
</evidence>
<dbReference type="PANTHER" id="PTHR42901">
    <property type="entry name" value="ALCOHOL DEHYDROGENASE"/>
    <property type="match status" value="1"/>
</dbReference>
<name>A0A7S1XIA9_9RHOD</name>
<accession>A0A7S1XIA9</accession>
<sequence>MRFGPVAKVACNTFACSARSSLYSFLALRANDVAFKTAHTHLNELCVQRNTLSQSMSFERVASGAAEDAKIATESHSAALRKYTPYDVTNQIALITGASSGIGEATAWRLADLGCRLVLCARRRDRLEQLRSAILAELPEAQMHLETLDVCDLRAVAALATSLPKEFADVDILVANAGLALGLDAAHEASLDEFAKMLDTNVLGVAASVNAFVPGMVSRSRGHLVIVSSIAASEHYAGGSGYCASKAAASAYAWSARHDLVGTPLRVTTISPGMVETEFSVIRFGGDRAKADAVYDGLKPLNARDIADNIAYAVTRPEHVQIADITVFATNQSGAKSVARTLRK</sequence>
<dbReference type="AlphaFoldDB" id="A0A7S1XIA9"/>
<dbReference type="InterPro" id="IPR002347">
    <property type="entry name" value="SDR_fam"/>
</dbReference>
<dbReference type="PRINTS" id="PR00081">
    <property type="entry name" value="GDHRDH"/>
</dbReference>
<dbReference type="PRINTS" id="PR00080">
    <property type="entry name" value="SDRFAMILY"/>
</dbReference>
<evidence type="ECO:0000256" key="3">
    <source>
        <dbReference type="RuleBase" id="RU000363"/>
    </source>
</evidence>
<dbReference type="Gene3D" id="3.40.50.720">
    <property type="entry name" value="NAD(P)-binding Rossmann-like Domain"/>
    <property type="match status" value="1"/>
</dbReference>
<reference evidence="4" key="1">
    <citation type="submission" date="2021-01" db="EMBL/GenBank/DDBJ databases">
        <authorList>
            <person name="Corre E."/>
            <person name="Pelletier E."/>
            <person name="Niang G."/>
            <person name="Scheremetjew M."/>
            <person name="Finn R."/>
            <person name="Kale V."/>
            <person name="Holt S."/>
            <person name="Cochrane G."/>
            <person name="Meng A."/>
            <person name="Brown T."/>
            <person name="Cohen L."/>
        </authorList>
    </citation>
    <scope>NUCLEOTIDE SEQUENCE</scope>
    <source>
        <strain evidence="4">CCMP3124</strain>
    </source>
</reference>
<proteinExistence type="inferred from homology"/>
<comment type="similarity">
    <text evidence="1 3">Belongs to the short-chain dehydrogenases/reductases (SDR) family.</text>
</comment>
<dbReference type="GO" id="GO:0016616">
    <property type="term" value="F:oxidoreductase activity, acting on the CH-OH group of donors, NAD or NADP as acceptor"/>
    <property type="evidence" value="ECO:0007669"/>
    <property type="project" value="UniProtKB-ARBA"/>
</dbReference>
<protein>
    <submittedName>
        <fullName evidence="4">Uncharacterized protein</fullName>
    </submittedName>
</protein>
<evidence type="ECO:0000313" key="4">
    <source>
        <dbReference type="EMBL" id="CAD9240986.1"/>
    </source>
</evidence>
<gene>
    <name evidence="4" type="ORF">EAUS1353_LOCUS2726</name>
</gene>
<dbReference type="InterPro" id="IPR020904">
    <property type="entry name" value="Sc_DH/Rdtase_CS"/>
</dbReference>
<keyword evidence="2" id="KW-0560">Oxidoreductase</keyword>
<dbReference type="EMBL" id="HBGI01004245">
    <property type="protein sequence ID" value="CAD9240986.1"/>
    <property type="molecule type" value="Transcribed_RNA"/>
</dbReference>
<dbReference type="PROSITE" id="PS00061">
    <property type="entry name" value="ADH_SHORT"/>
    <property type="match status" value="1"/>
</dbReference>
<dbReference type="Pfam" id="PF00106">
    <property type="entry name" value="adh_short"/>
    <property type="match status" value="1"/>
</dbReference>
<dbReference type="SUPFAM" id="SSF51735">
    <property type="entry name" value="NAD(P)-binding Rossmann-fold domains"/>
    <property type="match status" value="1"/>
</dbReference>
<dbReference type="InterPro" id="IPR036291">
    <property type="entry name" value="NAD(P)-bd_dom_sf"/>
</dbReference>